<sequence length="124" mass="11943">ARVADLSHNALAALPASLSALTGLHTLRLGHNALTTAGVPWDALACLSGLTALTLDANALGSIPEAGLAGLSSLQALSVCGNRLTSLPEAVGALAALEVLAADGNRLAGLPGSVGGCGGLKNGT</sequence>
<dbReference type="InterPro" id="IPR050216">
    <property type="entry name" value="LRR_domain-containing"/>
</dbReference>
<dbReference type="SMART" id="SM00364">
    <property type="entry name" value="LRR_BAC"/>
    <property type="match status" value="3"/>
</dbReference>
<keyword evidence="5" id="KW-1185">Reference proteome</keyword>
<dbReference type="InterPro" id="IPR032675">
    <property type="entry name" value="LRR_dom_sf"/>
</dbReference>
<dbReference type="EMBL" id="PGGS01004893">
    <property type="protein sequence ID" value="PNG89515.1"/>
    <property type="molecule type" value="Genomic_DNA"/>
</dbReference>
<dbReference type="PANTHER" id="PTHR48051:SF1">
    <property type="entry name" value="RAS SUPPRESSOR PROTEIN 1"/>
    <property type="match status" value="1"/>
</dbReference>
<protein>
    <submittedName>
        <fullName evidence="4">LRR repeats and ubiquitin-like domain-containing protein</fullName>
    </submittedName>
</protein>
<dbReference type="Proteomes" id="UP000236333">
    <property type="component" value="Unassembled WGS sequence"/>
</dbReference>
<feature type="non-terminal residue" evidence="4">
    <location>
        <position position="124"/>
    </location>
</feature>
<evidence type="ECO:0000313" key="4">
    <source>
        <dbReference type="EMBL" id="PNG89515.1"/>
    </source>
</evidence>
<name>A0A2J7YNC8_9CHLO</name>
<evidence type="ECO:0000256" key="1">
    <source>
        <dbReference type="ARBA" id="ARBA00004430"/>
    </source>
</evidence>
<evidence type="ECO:0000256" key="2">
    <source>
        <dbReference type="ARBA" id="ARBA00022614"/>
    </source>
</evidence>
<dbReference type="InterPro" id="IPR003591">
    <property type="entry name" value="Leu-rich_rpt_typical-subtyp"/>
</dbReference>
<keyword evidence="3" id="KW-0677">Repeat</keyword>
<accession>A0A2J7YNC8</accession>
<reference evidence="4 5" key="1">
    <citation type="journal article" date="2017" name="Mol. Biol. Evol.">
        <title>The 4-celled Tetrabaena socialis nuclear genome reveals the essential components for genetic control of cell number at the origin of multicellularity in the volvocine lineage.</title>
        <authorList>
            <person name="Featherston J."/>
            <person name="Arakaki Y."/>
            <person name="Hanschen E.R."/>
            <person name="Ferris P.J."/>
            <person name="Michod R.E."/>
            <person name="Olson B.J.S.C."/>
            <person name="Nozaki H."/>
            <person name="Durand P.M."/>
        </authorList>
    </citation>
    <scope>NUCLEOTIDE SEQUENCE [LARGE SCALE GENOMIC DNA]</scope>
    <source>
        <strain evidence="4 5">NIES-571</strain>
    </source>
</reference>
<dbReference type="SUPFAM" id="SSF52058">
    <property type="entry name" value="L domain-like"/>
    <property type="match status" value="1"/>
</dbReference>
<feature type="non-terminal residue" evidence="4">
    <location>
        <position position="1"/>
    </location>
</feature>
<organism evidence="4 5">
    <name type="scientific">Tetrabaena socialis</name>
    <dbReference type="NCBI Taxonomy" id="47790"/>
    <lineage>
        <taxon>Eukaryota</taxon>
        <taxon>Viridiplantae</taxon>
        <taxon>Chlorophyta</taxon>
        <taxon>core chlorophytes</taxon>
        <taxon>Chlorophyceae</taxon>
        <taxon>CS clade</taxon>
        <taxon>Chlamydomonadales</taxon>
        <taxon>Tetrabaenaceae</taxon>
        <taxon>Tetrabaena</taxon>
    </lineage>
</organism>
<comment type="caution">
    <text evidence="4">The sequence shown here is derived from an EMBL/GenBank/DDBJ whole genome shotgun (WGS) entry which is preliminary data.</text>
</comment>
<dbReference type="PANTHER" id="PTHR48051">
    <property type="match status" value="1"/>
</dbReference>
<dbReference type="AlphaFoldDB" id="A0A2J7YNC8"/>
<gene>
    <name evidence="4" type="ORF">TSOC_015308</name>
</gene>
<comment type="subcellular location">
    <subcellularLocation>
        <location evidence="1">Cytoplasm</location>
        <location evidence="1">Cytoskeleton</location>
        <location evidence="1">Cilium axoneme</location>
    </subcellularLocation>
</comment>
<dbReference type="Gene3D" id="3.80.10.10">
    <property type="entry name" value="Ribonuclease Inhibitor"/>
    <property type="match status" value="1"/>
</dbReference>
<keyword evidence="2" id="KW-0433">Leucine-rich repeat</keyword>
<evidence type="ECO:0000313" key="5">
    <source>
        <dbReference type="Proteomes" id="UP000236333"/>
    </source>
</evidence>
<dbReference type="SMART" id="SM00369">
    <property type="entry name" value="LRR_TYP"/>
    <property type="match status" value="4"/>
</dbReference>
<dbReference type="GO" id="GO:0005930">
    <property type="term" value="C:axoneme"/>
    <property type="evidence" value="ECO:0007669"/>
    <property type="project" value="UniProtKB-SubCell"/>
</dbReference>
<dbReference type="InterPro" id="IPR001611">
    <property type="entry name" value="Leu-rich_rpt"/>
</dbReference>
<dbReference type="Pfam" id="PF13855">
    <property type="entry name" value="LRR_8"/>
    <property type="match status" value="1"/>
</dbReference>
<proteinExistence type="predicted"/>
<evidence type="ECO:0000256" key="3">
    <source>
        <dbReference type="ARBA" id="ARBA00022737"/>
    </source>
</evidence>